<keyword evidence="2" id="KW-1003">Cell membrane</keyword>
<evidence type="ECO:0000256" key="5">
    <source>
        <dbReference type="ARBA" id="ARBA00023136"/>
    </source>
</evidence>
<evidence type="ECO:0000256" key="2">
    <source>
        <dbReference type="ARBA" id="ARBA00022475"/>
    </source>
</evidence>
<evidence type="ECO:0000313" key="14">
    <source>
        <dbReference type="Proteomes" id="UP001151760"/>
    </source>
</evidence>
<organism evidence="13 14">
    <name type="scientific">Tanacetum coccineum</name>
    <dbReference type="NCBI Taxonomy" id="301880"/>
    <lineage>
        <taxon>Eukaryota</taxon>
        <taxon>Viridiplantae</taxon>
        <taxon>Streptophyta</taxon>
        <taxon>Embryophyta</taxon>
        <taxon>Tracheophyta</taxon>
        <taxon>Spermatophyta</taxon>
        <taxon>Magnoliopsida</taxon>
        <taxon>eudicotyledons</taxon>
        <taxon>Gunneridae</taxon>
        <taxon>Pentapetalae</taxon>
        <taxon>asterids</taxon>
        <taxon>campanulids</taxon>
        <taxon>Asterales</taxon>
        <taxon>Asteraceae</taxon>
        <taxon>Asteroideae</taxon>
        <taxon>Anthemideae</taxon>
        <taxon>Anthemidinae</taxon>
        <taxon>Tanacetum</taxon>
    </lineage>
</organism>
<gene>
    <name evidence="13" type="ORF">Tco_1029615</name>
</gene>
<feature type="region of interest" description="Disordered" evidence="10">
    <location>
        <begin position="290"/>
        <end position="336"/>
    </location>
</feature>
<keyword evidence="11" id="KW-0812">Transmembrane</keyword>
<keyword evidence="6" id="KW-1015">Disulfide bond</keyword>
<proteinExistence type="inferred from homology"/>
<evidence type="ECO:0000256" key="8">
    <source>
        <dbReference type="ARBA" id="ARBA00023288"/>
    </source>
</evidence>
<dbReference type="SUPFAM" id="SSF49503">
    <property type="entry name" value="Cupredoxins"/>
    <property type="match status" value="1"/>
</dbReference>
<keyword evidence="3" id="KW-0336">GPI-anchor</keyword>
<name>A0ABQ5G3X7_9ASTR</name>
<dbReference type="Pfam" id="PF02298">
    <property type="entry name" value="Cu_bind_like"/>
    <property type="match status" value="1"/>
</dbReference>
<dbReference type="Gene3D" id="2.60.40.420">
    <property type="entry name" value="Cupredoxins - blue copper proteins"/>
    <property type="match status" value="1"/>
</dbReference>
<comment type="subcellular location">
    <subcellularLocation>
        <location evidence="1">Cell membrane</location>
        <topology evidence="1">Lipid-anchor</topology>
        <topology evidence="1">GPI-anchor</topology>
    </subcellularLocation>
</comment>
<comment type="caution">
    <text evidence="13">The sequence shown here is derived from an EMBL/GenBank/DDBJ whole genome shotgun (WGS) entry which is preliminary data.</text>
</comment>
<evidence type="ECO:0000256" key="11">
    <source>
        <dbReference type="SAM" id="Phobius"/>
    </source>
</evidence>
<protein>
    <submittedName>
        <fullName evidence="13">Early nodulin-like protein 1</fullName>
    </submittedName>
</protein>
<dbReference type="InterPro" id="IPR008972">
    <property type="entry name" value="Cupredoxin"/>
</dbReference>
<reference evidence="13" key="1">
    <citation type="journal article" date="2022" name="Int. J. Mol. Sci.">
        <title>Draft Genome of Tanacetum Coccineum: Genomic Comparison of Closely Related Tanacetum-Family Plants.</title>
        <authorList>
            <person name="Yamashiro T."/>
            <person name="Shiraishi A."/>
            <person name="Nakayama K."/>
            <person name="Satake H."/>
        </authorList>
    </citation>
    <scope>NUCLEOTIDE SEQUENCE</scope>
</reference>
<keyword evidence="11" id="KW-1133">Transmembrane helix</keyword>
<dbReference type="PANTHER" id="PTHR33021:SF253">
    <property type="entry name" value="EARLY NODULIN-LIKE PROTEIN 9"/>
    <property type="match status" value="1"/>
</dbReference>
<feature type="compositionally biased region" description="Pro residues" evidence="10">
    <location>
        <begin position="307"/>
        <end position="323"/>
    </location>
</feature>
<evidence type="ECO:0000259" key="12">
    <source>
        <dbReference type="PROSITE" id="PS51485"/>
    </source>
</evidence>
<evidence type="ECO:0000313" key="13">
    <source>
        <dbReference type="EMBL" id="GJT70329.1"/>
    </source>
</evidence>
<evidence type="ECO:0000256" key="3">
    <source>
        <dbReference type="ARBA" id="ARBA00022622"/>
    </source>
</evidence>
<dbReference type="InterPro" id="IPR039391">
    <property type="entry name" value="Phytocyanin-like"/>
</dbReference>
<evidence type="ECO:0000256" key="9">
    <source>
        <dbReference type="ARBA" id="ARBA00035011"/>
    </source>
</evidence>
<evidence type="ECO:0000256" key="7">
    <source>
        <dbReference type="ARBA" id="ARBA00023180"/>
    </source>
</evidence>
<evidence type="ECO:0000256" key="4">
    <source>
        <dbReference type="ARBA" id="ARBA00022729"/>
    </source>
</evidence>
<dbReference type="PROSITE" id="PS51485">
    <property type="entry name" value="PHYTOCYANIN"/>
    <property type="match status" value="1"/>
</dbReference>
<dbReference type="InterPro" id="IPR003245">
    <property type="entry name" value="Phytocyanin_dom"/>
</dbReference>
<keyword evidence="8" id="KW-0449">Lipoprotein</keyword>
<dbReference type="Proteomes" id="UP001151760">
    <property type="component" value="Unassembled WGS sequence"/>
</dbReference>
<comment type="similarity">
    <text evidence="9">Belongs to the early nodulin-like (ENODL) family.</text>
</comment>
<reference evidence="13" key="2">
    <citation type="submission" date="2022-01" db="EMBL/GenBank/DDBJ databases">
        <authorList>
            <person name="Yamashiro T."/>
            <person name="Shiraishi A."/>
            <person name="Satake H."/>
            <person name="Nakayama K."/>
        </authorList>
    </citation>
    <scope>NUCLEOTIDE SEQUENCE</scope>
</reference>
<dbReference type="PANTHER" id="PTHR33021">
    <property type="entry name" value="BLUE COPPER PROTEIN"/>
    <property type="match status" value="1"/>
</dbReference>
<dbReference type="EMBL" id="BQNB010018067">
    <property type="protein sequence ID" value="GJT70329.1"/>
    <property type="molecule type" value="Genomic_DNA"/>
</dbReference>
<feature type="domain" description="Phytocyanin" evidence="12">
    <location>
        <begin position="188"/>
        <end position="288"/>
    </location>
</feature>
<accession>A0ABQ5G3X7</accession>
<dbReference type="CDD" id="cd11019">
    <property type="entry name" value="OsENODL1_like"/>
    <property type="match status" value="1"/>
</dbReference>
<evidence type="ECO:0000256" key="6">
    <source>
        <dbReference type="ARBA" id="ARBA00023157"/>
    </source>
</evidence>
<keyword evidence="4" id="KW-0732">Signal</keyword>
<keyword evidence="7" id="KW-0325">Glycoprotein</keyword>
<keyword evidence="5 11" id="KW-0472">Membrane</keyword>
<evidence type="ECO:0000256" key="10">
    <source>
        <dbReference type="SAM" id="MobiDB-lite"/>
    </source>
</evidence>
<dbReference type="InterPro" id="IPR041846">
    <property type="entry name" value="ENL_dom"/>
</dbReference>
<feature type="transmembrane region" description="Helical" evidence="11">
    <location>
        <begin position="340"/>
        <end position="359"/>
    </location>
</feature>
<evidence type="ECO:0000256" key="1">
    <source>
        <dbReference type="ARBA" id="ARBA00004609"/>
    </source>
</evidence>
<keyword evidence="14" id="KW-1185">Reference proteome</keyword>
<sequence>MLERLTDLFEFIGVLTFGTNVKEDKCGENEKTNCIEEEESVNLPSSKLIPDWLRGICESMLRHVTVVLGDDELATNFMLLHLSSKGPYRIRYNLLNLKNVDNKECAHICHVLRQQQLLQVDLLFVLPPELECGRHVKKREEVKEESSRVNVKRQSTKDKLRREKMFEVDEVIDGFLSLFLLIQNGNSYEFMVGGSGDWSLASTAYNQWAERSRFQIGDTVLFNYQAGKDSVVQVSKEDYNNCNSASPIAKYTDGHSKVKLDKSGPHYFISGLVENCKNNEKIVIVVMADRSNPSSPPSPAPAGEESPSPPPASEEFPSPPPAPATEDYNPTSPPSAASSVVTSFIFSIVAFGGSSLLFVF</sequence>